<dbReference type="AlphaFoldDB" id="A0A1A8R3K8"/>
<name>A0A1A8R3K8_9TELE</name>
<reference evidence="1" key="2">
    <citation type="submission" date="2016-06" db="EMBL/GenBank/DDBJ databases">
        <title>The genome of a short-lived fish provides insights into sex chromosome evolution and the genetic control of aging.</title>
        <authorList>
            <person name="Reichwald K."/>
            <person name="Felder M."/>
            <person name="Petzold A."/>
            <person name="Koch P."/>
            <person name="Groth M."/>
            <person name="Platzer M."/>
        </authorList>
    </citation>
    <scope>NUCLEOTIDE SEQUENCE</scope>
    <source>
        <tissue evidence="1">Brain</tissue>
    </source>
</reference>
<organism evidence="1">
    <name type="scientific">Nothobranchius pienaari</name>
    <dbReference type="NCBI Taxonomy" id="704102"/>
    <lineage>
        <taxon>Eukaryota</taxon>
        <taxon>Metazoa</taxon>
        <taxon>Chordata</taxon>
        <taxon>Craniata</taxon>
        <taxon>Vertebrata</taxon>
        <taxon>Euteleostomi</taxon>
        <taxon>Actinopterygii</taxon>
        <taxon>Neopterygii</taxon>
        <taxon>Teleostei</taxon>
        <taxon>Neoteleostei</taxon>
        <taxon>Acanthomorphata</taxon>
        <taxon>Ovalentaria</taxon>
        <taxon>Atherinomorphae</taxon>
        <taxon>Cyprinodontiformes</taxon>
        <taxon>Nothobranchiidae</taxon>
        <taxon>Nothobranchius</taxon>
    </lineage>
</organism>
<sequence>RALVWHGHRGDVPHQYPAMTAIQGLVRGAERVKRRSLLKSYLHNA</sequence>
<dbReference type="EMBL" id="HAEG01015630">
    <property type="protein sequence ID" value="SBS00655.1"/>
    <property type="molecule type" value="Transcribed_RNA"/>
</dbReference>
<proteinExistence type="predicted"/>
<reference evidence="1" key="1">
    <citation type="submission" date="2016-05" db="EMBL/GenBank/DDBJ databases">
        <authorList>
            <person name="Lavstsen T."/>
            <person name="Jespersen J.S."/>
        </authorList>
    </citation>
    <scope>NUCLEOTIDE SEQUENCE</scope>
    <source>
        <tissue evidence="1">Brain</tissue>
    </source>
</reference>
<gene>
    <name evidence="1" type="primary">Nfu_g_1_009954</name>
</gene>
<protein>
    <submittedName>
        <fullName evidence="1">Uncharacterized protein</fullName>
    </submittedName>
</protein>
<feature type="non-terminal residue" evidence="1">
    <location>
        <position position="1"/>
    </location>
</feature>
<accession>A0A1A8R3K8</accession>
<evidence type="ECO:0000313" key="1">
    <source>
        <dbReference type="EMBL" id="SBS00655.1"/>
    </source>
</evidence>
<feature type="non-terminal residue" evidence="1">
    <location>
        <position position="45"/>
    </location>
</feature>